<gene>
    <name evidence="1" type="ORF">B9T62_36000</name>
</gene>
<dbReference type="AlphaFoldDB" id="A0A2Z2KHE3"/>
<name>A0A2Z2KHE3_9BACL</name>
<evidence type="ECO:0000313" key="1">
    <source>
        <dbReference type="EMBL" id="ASA25664.1"/>
    </source>
</evidence>
<dbReference type="KEGG" id="pdh:B9T62_36000"/>
<evidence type="ECO:0000313" key="2">
    <source>
        <dbReference type="Proteomes" id="UP000249890"/>
    </source>
</evidence>
<dbReference type="RefSeq" id="WP_087919625.1">
    <property type="nucleotide sequence ID" value="NZ_CP021780.1"/>
</dbReference>
<protein>
    <submittedName>
        <fullName evidence="1">Uncharacterized protein</fullName>
    </submittedName>
</protein>
<dbReference type="OrthoDB" id="1797450at2"/>
<reference evidence="1 2" key="1">
    <citation type="submission" date="2017-06" db="EMBL/GenBank/DDBJ databases">
        <title>Complete genome sequence of Paenibacillus donghaensis KCTC 13049T isolated from East Sea sediment, South Korea.</title>
        <authorList>
            <person name="Jung B.K."/>
            <person name="Hong S.-J."/>
            <person name="Shin J.-H."/>
        </authorList>
    </citation>
    <scope>NUCLEOTIDE SEQUENCE [LARGE SCALE GENOMIC DNA]</scope>
    <source>
        <strain evidence="1 2">KCTC 13049</strain>
    </source>
</reference>
<keyword evidence="2" id="KW-1185">Reference proteome</keyword>
<accession>A0A2Z2KHE3</accession>
<dbReference type="Proteomes" id="UP000249890">
    <property type="component" value="Chromosome"/>
</dbReference>
<proteinExistence type="predicted"/>
<organism evidence="1 2">
    <name type="scientific">Paenibacillus donghaensis</name>
    <dbReference type="NCBI Taxonomy" id="414771"/>
    <lineage>
        <taxon>Bacteria</taxon>
        <taxon>Bacillati</taxon>
        <taxon>Bacillota</taxon>
        <taxon>Bacilli</taxon>
        <taxon>Bacillales</taxon>
        <taxon>Paenibacillaceae</taxon>
        <taxon>Paenibacillus</taxon>
    </lineage>
</organism>
<dbReference type="EMBL" id="CP021780">
    <property type="protein sequence ID" value="ASA25664.1"/>
    <property type="molecule type" value="Genomic_DNA"/>
</dbReference>
<sequence>MSNKTFVINELSKRYNCTLSTIQGKQIMYQAISGGKSIVICTPYSKLHVSSKGWFDLTTKQIELLDDSHIAVLAVRLGVNKIYYIDFKELRKMMNPEIMLRNPNEGEHWKLFVWEDHIKVQGNEQKFMVQPVAVH</sequence>